<name>A0A8S3UVD4_MYTED</name>
<dbReference type="EMBL" id="CAJPWZ010002848">
    <property type="protein sequence ID" value="CAG2246236.1"/>
    <property type="molecule type" value="Genomic_DNA"/>
</dbReference>
<sequence>MQPVKNTSGVSNIKVELQICSVSKIKIELSGKTGSGSSYIFGTGFVGNLFATDSNDEDVPCTLYKGSNTASSVMIPGRKTCYAGWIEEYNGILASNAYNHAPSPYICVDANLTYVKGGQRDNEQQMLYQNQRNEFGSLPCPPIRTMSKSTE</sequence>
<gene>
    <name evidence="1" type="ORF">MEDL_58222</name>
</gene>
<organism evidence="1 2">
    <name type="scientific">Mytilus edulis</name>
    <name type="common">Blue mussel</name>
    <dbReference type="NCBI Taxonomy" id="6550"/>
    <lineage>
        <taxon>Eukaryota</taxon>
        <taxon>Metazoa</taxon>
        <taxon>Spiralia</taxon>
        <taxon>Lophotrochozoa</taxon>
        <taxon>Mollusca</taxon>
        <taxon>Bivalvia</taxon>
        <taxon>Autobranchia</taxon>
        <taxon>Pteriomorphia</taxon>
        <taxon>Mytilida</taxon>
        <taxon>Mytiloidea</taxon>
        <taxon>Mytilidae</taxon>
        <taxon>Mytilinae</taxon>
        <taxon>Mytilus</taxon>
    </lineage>
</organism>
<proteinExistence type="predicted"/>
<dbReference type="Proteomes" id="UP000683360">
    <property type="component" value="Unassembled WGS sequence"/>
</dbReference>
<keyword evidence="2" id="KW-1185">Reference proteome</keyword>
<evidence type="ECO:0000313" key="1">
    <source>
        <dbReference type="EMBL" id="CAG2246236.1"/>
    </source>
</evidence>
<comment type="caution">
    <text evidence="1">The sequence shown here is derived from an EMBL/GenBank/DDBJ whole genome shotgun (WGS) entry which is preliminary data.</text>
</comment>
<reference evidence="1" key="1">
    <citation type="submission" date="2021-03" db="EMBL/GenBank/DDBJ databases">
        <authorList>
            <person name="Bekaert M."/>
        </authorList>
    </citation>
    <scope>NUCLEOTIDE SEQUENCE</scope>
</reference>
<dbReference type="AlphaFoldDB" id="A0A8S3UVD4"/>
<evidence type="ECO:0000313" key="2">
    <source>
        <dbReference type="Proteomes" id="UP000683360"/>
    </source>
</evidence>
<accession>A0A8S3UVD4</accession>
<protein>
    <submittedName>
        <fullName evidence="1">Uncharacterized protein</fullName>
    </submittedName>
</protein>
<dbReference type="OrthoDB" id="6086925at2759"/>